<dbReference type="Pfam" id="PF02682">
    <property type="entry name" value="CT_C_D"/>
    <property type="match status" value="1"/>
</dbReference>
<evidence type="ECO:0000313" key="6">
    <source>
        <dbReference type="Proteomes" id="UP000050816"/>
    </source>
</evidence>
<dbReference type="Gene3D" id="3.30.1360.40">
    <property type="match status" value="1"/>
</dbReference>
<proteinExistence type="predicted"/>
<dbReference type="RefSeq" id="WP_056955618.1">
    <property type="nucleotide sequence ID" value="NZ_AZFK01000088.1"/>
</dbReference>
<evidence type="ECO:0000256" key="2">
    <source>
        <dbReference type="ARBA" id="ARBA00022801"/>
    </source>
</evidence>
<keyword evidence="3" id="KW-0067">ATP-binding</keyword>
<comment type="caution">
    <text evidence="5">The sequence shown here is derived from an EMBL/GenBank/DDBJ whole genome shotgun (WGS) entry which is preliminary data.</text>
</comment>
<evidence type="ECO:0000256" key="1">
    <source>
        <dbReference type="ARBA" id="ARBA00022741"/>
    </source>
</evidence>
<dbReference type="PANTHER" id="PTHR34698:SF2">
    <property type="entry name" value="5-OXOPROLINASE SUBUNIT B"/>
    <property type="match status" value="1"/>
</dbReference>
<organism evidence="5 6">
    <name type="scientific">Limosilactobacillus ingluviei DSM 15946</name>
    <dbReference type="NCBI Taxonomy" id="1423760"/>
    <lineage>
        <taxon>Bacteria</taxon>
        <taxon>Bacillati</taxon>
        <taxon>Bacillota</taxon>
        <taxon>Bacilli</taxon>
        <taxon>Lactobacillales</taxon>
        <taxon>Lactobacillaceae</taxon>
        <taxon>Limosilactobacillus</taxon>
    </lineage>
</organism>
<reference evidence="5 6" key="1">
    <citation type="journal article" date="2015" name="Genome Announc.">
        <title>Expanding the biotechnology potential of lactobacilli through comparative genomics of 213 strains and associated genera.</title>
        <authorList>
            <person name="Sun Z."/>
            <person name="Harris H.M."/>
            <person name="McCann A."/>
            <person name="Guo C."/>
            <person name="Argimon S."/>
            <person name="Zhang W."/>
            <person name="Yang X."/>
            <person name="Jeffery I.B."/>
            <person name="Cooney J.C."/>
            <person name="Kagawa T.F."/>
            <person name="Liu W."/>
            <person name="Song Y."/>
            <person name="Salvetti E."/>
            <person name="Wrobel A."/>
            <person name="Rasinkangas P."/>
            <person name="Parkhill J."/>
            <person name="Rea M.C."/>
            <person name="O'Sullivan O."/>
            <person name="Ritari J."/>
            <person name="Douillard F.P."/>
            <person name="Paul Ross R."/>
            <person name="Yang R."/>
            <person name="Briner A.E."/>
            <person name="Felis G.E."/>
            <person name="de Vos W.M."/>
            <person name="Barrangou R."/>
            <person name="Klaenhammer T.R."/>
            <person name="Caufield P.W."/>
            <person name="Cui Y."/>
            <person name="Zhang H."/>
            <person name="O'Toole P.W."/>
        </authorList>
    </citation>
    <scope>NUCLEOTIDE SEQUENCE [LARGE SCALE GENOMIC DNA]</scope>
    <source>
        <strain evidence="5 6">DSM 15946</strain>
    </source>
</reference>
<name>A0A0R1U2U8_9LACO</name>
<evidence type="ECO:0000313" key="5">
    <source>
        <dbReference type="EMBL" id="KRL87649.1"/>
    </source>
</evidence>
<dbReference type="InterPro" id="IPR010016">
    <property type="entry name" value="PxpB"/>
</dbReference>
<dbReference type="GO" id="GO:0016787">
    <property type="term" value="F:hydrolase activity"/>
    <property type="evidence" value="ECO:0007669"/>
    <property type="project" value="UniProtKB-KW"/>
</dbReference>
<dbReference type="SMART" id="SM00796">
    <property type="entry name" value="AHS1"/>
    <property type="match status" value="1"/>
</dbReference>
<dbReference type="GO" id="GO:0005524">
    <property type="term" value="F:ATP binding"/>
    <property type="evidence" value="ECO:0007669"/>
    <property type="project" value="UniProtKB-KW"/>
</dbReference>
<keyword evidence="1" id="KW-0547">Nucleotide-binding</keyword>
<feature type="domain" description="Carboxyltransferase" evidence="4">
    <location>
        <begin position="3"/>
        <end position="204"/>
    </location>
</feature>
<keyword evidence="2 5" id="KW-0378">Hydrolase</keyword>
<dbReference type="Proteomes" id="UP000050816">
    <property type="component" value="Unassembled WGS sequence"/>
</dbReference>
<dbReference type="SUPFAM" id="SSF160467">
    <property type="entry name" value="PH0987 N-terminal domain-like"/>
    <property type="match status" value="1"/>
</dbReference>
<gene>
    <name evidence="5" type="ORF">FC43_GL000964</name>
</gene>
<accession>A0A0R1U2U8</accession>
<dbReference type="PANTHER" id="PTHR34698">
    <property type="entry name" value="5-OXOPROLINASE SUBUNIT B"/>
    <property type="match status" value="1"/>
</dbReference>
<protein>
    <submittedName>
        <fullName evidence="5">Allophanate hydrolase</fullName>
    </submittedName>
</protein>
<evidence type="ECO:0000256" key="3">
    <source>
        <dbReference type="ARBA" id="ARBA00022840"/>
    </source>
</evidence>
<evidence type="ECO:0000259" key="4">
    <source>
        <dbReference type="SMART" id="SM00796"/>
    </source>
</evidence>
<dbReference type="NCBIfam" id="TIGR00370">
    <property type="entry name" value="5-oxoprolinase subunit PxpB"/>
    <property type="match status" value="1"/>
</dbReference>
<sequence length="237" mass="25349">MDYRMIPVGDQAVAIEMGTTIDPAVNQRLQTIGQAVLAAHLPMVKTVIPGYATLTVTFNGQMATTEMVMKKLTPLIDAAMQAKLAPHQTWLIPVCYGGEFGPDLADVAAFAKCSAEEVIAKHTSRDYLIYFMGFLPGFAYMGSVVDEIAMPRLAEPRLEIPAGSVGIAGAQTGFYPVASPGGWRIIGQTPLKLYDPAHPQSFYHAGDLIRFQAVSAAEFATIKQAVAAGTYQPKGVA</sequence>
<dbReference type="EMBL" id="AZFK01000088">
    <property type="protein sequence ID" value="KRL87649.1"/>
    <property type="molecule type" value="Genomic_DNA"/>
</dbReference>
<dbReference type="PATRIC" id="fig|1423760.3.peg.995"/>
<dbReference type="SUPFAM" id="SSF50891">
    <property type="entry name" value="Cyclophilin-like"/>
    <property type="match status" value="1"/>
</dbReference>
<dbReference type="AlphaFoldDB" id="A0A0R1U2U8"/>
<dbReference type="InterPro" id="IPR003833">
    <property type="entry name" value="CT_C_D"/>
</dbReference>
<dbReference type="InterPro" id="IPR029000">
    <property type="entry name" value="Cyclophilin-like_dom_sf"/>
</dbReference>
<dbReference type="Gene3D" id="2.40.100.10">
    <property type="entry name" value="Cyclophilin-like"/>
    <property type="match status" value="1"/>
</dbReference>